<proteinExistence type="predicted"/>
<comment type="caution">
    <text evidence="1">The sequence shown here is derived from an EMBL/GenBank/DDBJ whole genome shotgun (WGS) entry which is preliminary data.</text>
</comment>
<reference evidence="1 2" key="1">
    <citation type="submission" date="2021-03" db="EMBL/GenBank/DDBJ databases">
        <title>Aliifodinibius sp. nov., a new bacterium isolated from saline soil.</title>
        <authorList>
            <person name="Galisteo C."/>
            <person name="De La Haba R."/>
            <person name="Sanchez-Porro C."/>
            <person name="Ventosa A."/>
        </authorList>
    </citation>
    <scope>NUCLEOTIDE SEQUENCE [LARGE SCALE GENOMIC DNA]</scope>
    <source>
        <strain evidence="1 2">1BSP15-2V2</strain>
    </source>
</reference>
<keyword evidence="2" id="KW-1185">Reference proteome</keyword>
<dbReference type="RefSeq" id="WP_265764439.1">
    <property type="nucleotide sequence ID" value="NZ_JAGGJA010000002.1"/>
</dbReference>
<dbReference type="InterPro" id="IPR029035">
    <property type="entry name" value="DHS-like_NAD/FAD-binding_dom"/>
</dbReference>
<gene>
    <name evidence="1" type="ORF">J6I44_02840</name>
</gene>
<protein>
    <submittedName>
        <fullName evidence="1">SIR2 family protein</fullName>
    </submittedName>
</protein>
<dbReference type="Proteomes" id="UP001207918">
    <property type="component" value="Unassembled WGS sequence"/>
</dbReference>
<accession>A0ABT3PIL0</accession>
<organism evidence="1 2">
    <name type="scientific">Fodinibius salsisoli</name>
    <dbReference type="NCBI Taxonomy" id="2820877"/>
    <lineage>
        <taxon>Bacteria</taxon>
        <taxon>Pseudomonadati</taxon>
        <taxon>Balneolota</taxon>
        <taxon>Balneolia</taxon>
        <taxon>Balneolales</taxon>
        <taxon>Balneolaceae</taxon>
        <taxon>Fodinibius</taxon>
    </lineage>
</organism>
<name>A0ABT3PIL0_9BACT</name>
<evidence type="ECO:0000313" key="1">
    <source>
        <dbReference type="EMBL" id="MCW9705771.1"/>
    </source>
</evidence>
<dbReference type="EMBL" id="JAGGJA010000002">
    <property type="protein sequence ID" value="MCW9705771.1"/>
    <property type="molecule type" value="Genomic_DNA"/>
</dbReference>
<dbReference type="Pfam" id="PF13289">
    <property type="entry name" value="SIR2_2"/>
    <property type="match status" value="1"/>
</dbReference>
<evidence type="ECO:0000313" key="2">
    <source>
        <dbReference type="Proteomes" id="UP001207918"/>
    </source>
</evidence>
<dbReference type="SUPFAM" id="SSF52467">
    <property type="entry name" value="DHS-like NAD/FAD-binding domain"/>
    <property type="match status" value="1"/>
</dbReference>
<sequence>MDIKNNFGSECIFLLGAGASADAGIPISTQLNKKVREKLLDEFDDESKESELFNFLIGTILFHQGLQNKDPEEESVNVEDVVSTLKILKNKNEEILTAFVGSWHEKLRKFDKRLLKGFDNWLNSIVVSELNRIAQNPSRASYLDWFADLHDEIKSTINIFTLNHDIALELILNKRGYNYNLGFDKNGKWNPELFQGQGNRQGFPINIFKLHGSLGWEKEEDTGLITRDIDFSVTDSHLMIFGILQKLTIEEPFFELVKQFKTKAREASLIVVIGYSFLDQYINQVLFESLRVQRNKRILVVDKYPDRIKRQIEKNYENKVNTSLFSYLCKNDQGITNKPKDGYGTAEAFKEVNLIEKIFHQLEGLKESPF</sequence>